<organism evidence="1 2">
    <name type="scientific">Heyndrickxia coagulans</name>
    <name type="common">Weizmannia coagulans</name>
    <dbReference type="NCBI Taxonomy" id="1398"/>
    <lineage>
        <taxon>Bacteria</taxon>
        <taxon>Bacillati</taxon>
        <taxon>Bacillota</taxon>
        <taxon>Bacilli</taxon>
        <taxon>Bacillales</taxon>
        <taxon>Bacillaceae</taxon>
        <taxon>Heyndrickxia</taxon>
    </lineage>
</organism>
<accession>A0A133KDY7</accession>
<dbReference type="EMBL" id="LRPN01000164">
    <property type="protein sequence ID" value="KWZ77803.1"/>
    <property type="molecule type" value="Genomic_DNA"/>
</dbReference>
<evidence type="ECO:0000313" key="1">
    <source>
        <dbReference type="EMBL" id="KWZ77803.1"/>
    </source>
</evidence>
<protein>
    <submittedName>
        <fullName evidence="1">Uncharacterized protein</fullName>
    </submittedName>
</protein>
<dbReference type="Proteomes" id="UP000070376">
    <property type="component" value="Unassembled WGS sequence"/>
</dbReference>
<reference evidence="2" key="1">
    <citation type="submission" date="2016-01" db="EMBL/GenBank/DDBJ databases">
        <authorList>
            <person name="Mitreva M."/>
            <person name="Pepin K.H."/>
            <person name="Mihindukulasuriya K.A."/>
            <person name="Fulton R."/>
            <person name="Fronick C."/>
            <person name="O'Laughlin M."/>
            <person name="Miner T."/>
            <person name="Herter B."/>
            <person name="Rosa B.A."/>
            <person name="Cordes M."/>
            <person name="Tomlinson C."/>
            <person name="Wollam A."/>
            <person name="Palsikar V.B."/>
            <person name="Mardis E.R."/>
            <person name="Wilson R.K."/>
        </authorList>
    </citation>
    <scope>NUCLEOTIDE SEQUENCE [LARGE SCALE GENOMIC DNA]</scope>
    <source>
        <strain evidence="2">GED7749B</strain>
    </source>
</reference>
<name>A0A133KDY7_HEYCO</name>
<dbReference type="PATRIC" id="fig|1398.21.peg.2082"/>
<sequence>MLLEKLRIWAPAFIHHINVTCAKTETHRLFCVYMTAQAVGKHKDTTTLGGCQ</sequence>
<gene>
    <name evidence="1" type="ORF">HMPREF3213_03233</name>
</gene>
<comment type="caution">
    <text evidence="1">The sequence shown here is derived from an EMBL/GenBank/DDBJ whole genome shotgun (WGS) entry which is preliminary data.</text>
</comment>
<dbReference type="AlphaFoldDB" id="A0A133KDY7"/>
<evidence type="ECO:0000313" key="2">
    <source>
        <dbReference type="Proteomes" id="UP000070376"/>
    </source>
</evidence>
<proteinExistence type="predicted"/>